<dbReference type="Proteomes" id="UP000515908">
    <property type="component" value="Chromosome 05"/>
</dbReference>
<evidence type="ECO:0000256" key="1">
    <source>
        <dbReference type="SAM" id="MobiDB-lite"/>
    </source>
</evidence>
<feature type="region of interest" description="Disordered" evidence="1">
    <location>
        <begin position="223"/>
        <end position="309"/>
    </location>
</feature>
<sequence length="342" mass="38275">MSCCKSSDTTVDFETEKSAAYMNQVNNAYKAFTNNITKTQKAFQELLTALDHSGQTYANMAQSSADPNKDPILEFRDGMREIKESGPFLTFNSELHEGTISVFDGPKADLDALKKASKALSDKKKKYDSLRAKCENMEKSYAKKNKPLSGDSDYKKNTEKRDTAKADYEDARDKFTKDADDLKGRINNTLHTSMNNYIHTTAVLCGYLETTLNGYRTDIRKTNSRSTEMEKLKERAVKESTTRRARLNPTTDYPNQPPAKPAFSSTTDNSAANPLNPANSSKKNSVASTKKKSTTDISSSYPKEEEPAKPLSAFLQKMPSKHLFLVELPELFFFSSRSFAVV</sequence>
<feature type="compositionally biased region" description="Basic and acidic residues" evidence="1">
    <location>
        <begin position="223"/>
        <end position="242"/>
    </location>
</feature>
<accession>A0A7G2C764</accession>
<dbReference type="AlphaFoldDB" id="A0A7G2C764"/>
<dbReference type="EMBL" id="LR877149">
    <property type="protein sequence ID" value="CAD2215429.1"/>
    <property type="molecule type" value="Genomic_DNA"/>
</dbReference>
<gene>
    <name evidence="2" type="ORF">ADEAN_000288400</name>
</gene>
<feature type="compositionally biased region" description="Basic and acidic residues" evidence="1">
    <location>
        <begin position="152"/>
        <end position="167"/>
    </location>
</feature>
<evidence type="ECO:0000313" key="2">
    <source>
        <dbReference type="EMBL" id="CAD2215429.1"/>
    </source>
</evidence>
<name>A0A7G2C764_9TRYP</name>
<keyword evidence="3" id="KW-1185">Reference proteome</keyword>
<evidence type="ECO:0000313" key="3">
    <source>
        <dbReference type="Proteomes" id="UP000515908"/>
    </source>
</evidence>
<dbReference type="OrthoDB" id="272713at2759"/>
<feature type="compositionally biased region" description="Low complexity" evidence="1">
    <location>
        <begin position="269"/>
        <end position="281"/>
    </location>
</feature>
<dbReference type="InterPro" id="IPR027267">
    <property type="entry name" value="AH/BAR_dom_sf"/>
</dbReference>
<proteinExistence type="predicted"/>
<dbReference type="VEuPathDB" id="TriTrypDB:ADEAN_000288400"/>
<evidence type="ECO:0008006" key="4">
    <source>
        <dbReference type="Google" id="ProtNLM"/>
    </source>
</evidence>
<dbReference type="SUPFAM" id="SSF103657">
    <property type="entry name" value="BAR/IMD domain-like"/>
    <property type="match status" value="1"/>
</dbReference>
<feature type="region of interest" description="Disordered" evidence="1">
    <location>
        <begin position="141"/>
        <end position="167"/>
    </location>
</feature>
<organism evidence="2 3">
    <name type="scientific">Angomonas deanei</name>
    <dbReference type="NCBI Taxonomy" id="59799"/>
    <lineage>
        <taxon>Eukaryota</taxon>
        <taxon>Discoba</taxon>
        <taxon>Euglenozoa</taxon>
        <taxon>Kinetoplastea</taxon>
        <taxon>Metakinetoplastina</taxon>
        <taxon>Trypanosomatida</taxon>
        <taxon>Trypanosomatidae</taxon>
        <taxon>Strigomonadinae</taxon>
        <taxon>Angomonas</taxon>
    </lineage>
</organism>
<dbReference type="PANTHER" id="PTHR38148:SF3">
    <property type="entry name" value="BAR DOMAIN-CONTAINING PROTEIN"/>
    <property type="match status" value="1"/>
</dbReference>
<dbReference type="PANTHER" id="PTHR38148">
    <property type="entry name" value="BAR DOMAIN-CONTAINING PROTEIN"/>
    <property type="match status" value="1"/>
</dbReference>
<dbReference type="Gene3D" id="1.20.1270.60">
    <property type="entry name" value="Arfaptin homology (AH) domain/BAR domain"/>
    <property type="match status" value="1"/>
</dbReference>
<protein>
    <recommendedName>
        <fullName evidence="4">BAR domain containing protein</fullName>
    </recommendedName>
</protein>
<reference evidence="2 3" key="1">
    <citation type="submission" date="2020-08" db="EMBL/GenBank/DDBJ databases">
        <authorList>
            <person name="Newling K."/>
            <person name="Davey J."/>
            <person name="Forrester S."/>
        </authorList>
    </citation>
    <scope>NUCLEOTIDE SEQUENCE [LARGE SCALE GENOMIC DNA]</scope>
    <source>
        <strain evidence="3">Crithidia deanei Carvalho (ATCC PRA-265)</strain>
    </source>
</reference>